<feature type="chain" id="PRO_5045060141" evidence="10">
    <location>
        <begin position="24"/>
        <end position="191"/>
    </location>
</feature>
<evidence type="ECO:0000256" key="2">
    <source>
        <dbReference type="ARBA" id="ARBA00004117"/>
    </source>
</evidence>
<evidence type="ECO:0000256" key="4">
    <source>
        <dbReference type="ARBA" id="ARBA00006929"/>
    </source>
</evidence>
<feature type="signal peptide" evidence="10">
    <location>
        <begin position="1"/>
        <end position="23"/>
    </location>
</feature>
<keyword evidence="12" id="KW-1185">Reference proteome</keyword>
<evidence type="ECO:0000256" key="5">
    <source>
        <dbReference type="ARBA" id="ARBA00022729"/>
    </source>
</evidence>
<keyword evidence="11" id="KW-0969">Cilium</keyword>
<keyword evidence="8" id="KW-0998">Cell outer membrane</keyword>
<evidence type="ECO:0000313" key="11">
    <source>
        <dbReference type="EMBL" id="MET4682566.1"/>
    </source>
</evidence>
<dbReference type="PANTHER" id="PTHR34933">
    <property type="entry name" value="FLAGELLAR L-RING PROTEIN"/>
    <property type="match status" value="1"/>
</dbReference>
<feature type="region of interest" description="Disordered" evidence="9">
    <location>
        <begin position="57"/>
        <end position="81"/>
    </location>
</feature>
<dbReference type="PRINTS" id="PR01008">
    <property type="entry name" value="FLGLRINGFLGH"/>
</dbReference>
<dbReference type="RefSeq" id="WP_354087513.1">
    <property type="nucleotide sequence ID" value="NZ_JBEPTF010000001.1"/>
</dbReference>
<accession>A0ABV2R7K2</accession>
<comment type="function">
    <text evidence="1">Assembles around the rod to form the L-ring and probably protects the motor/basal body from shearing forces during rotation.</text>
</comment>
<keyword evidence="7" id="KW-0975">Bacterial flagellum</keyword>
<dbReference type="PANTHER" id="PTHR34933:SF1">
    <property type="entry name" value="FLAGELLAR L-RING PROTEIN"/>
    <property type="match status" value="1"/>
</dbReference>
<evidence type="ECO:0000256" key="10">
    <source>
        <dbReference type="SAM" id="SignalP"/>
    </source>
</evidence>
<comment type="caution">
    <text evidence="11">The sequence shown here is derived from an EMBL/GenBank/DDBJ whole genome shotgun (WGS) entry which is preliminary data.</text>
</comment>
<evidence type="ECO:0000256" key="1">
    <source>
        <dbReference type="ARBA" id="ARBA00002591"/>
    </source>
</evidence>
<keyword evidence="5 10" id="KW-0732">Signal</keyword>
<name>A0ABV2R7K2_9CAUL</name>
<keyword evidence="6" id="KW-0472">Membrane</keyword>
<reference evidence="11 12" key="1">
    <citation type="submission" date="2024-06" db="EMBL/GenBank/DDBJ databases">
        <title>Sorghum-associated microbial communities from plants grown in Nebraska, USA.</title>
        <authorList>
            <person name="Schachtman D."/>
        </authorList>
    </citation>
    <scope>NUCLEOTIDE SEQUENCE [LARGE SCALE GENOMIC DNA]</scope>
    <source>
        <strain evidence="11 12">2814</strain>
    </source>
</reference>
<protein>
    <submittedName>
        <fullName evidence="11">Flagellar L-ring protein FlgH</fullName>
    </submittedName>
</protein>
<dbReference type="EMBL" id="JBEPTF010000001">
    <property type="protein sequence ID" value="MET4682566.1"/>
    <property type="molecule type" value="Genomic_DNA"/>
</dbReference>
<evidence type="ECO:0000256" key="6">
    <source>
        <dbReference type="ARBA" id="ARBA00023136"/>
    </source>
</evidence>
<dbReference type="Proteomes" id="UP001549313">
    <property type="component" value="Unassembled WGS sequence"/>
</dbReference>
<keyword evidence="11" id="KW-0282">Flagellum</keyword>
<evidence type="ECO:0000256" key="3">
    <source>
        <dbReference type="ARBA" id="ARBA00004442"/>
    </source>
</evidence>
<evidence type="ECO:0000256" key="7">
    <source>
        <dbReference type="ARBA" id="ARBA00023143"/>
    </source>
</evidence>
<gene>
    <name evidence="11" type="ORF">ABIE19_000475</name>
</gene>
<evidence type="ECO:0000313" key="12">
    <source>
        <dbReference type="Proteomes" id="UP001549313"/>
    </source>
</evidence>
<sequence>MIRRAALCFLPLAAFLAASPATAQVMDPGFAGLAGDRSAARVGDALTVLIMEASSASQSARSGSQKDTRLGGSASGGDFDESGALRLEGRYDGRGEASRSGRLMGQITVTVHEVLNNGDMVVVGEQTIAIDGERNRIRLQGRVRRADVSANNTVLSSRLADVEIAYAGHGALSRSASPGFLNRALAWLGLS</sequence>
<evidence type="ECO:0000256" key="9">
    <source>
        <dbReference type="SAM" id="MobiDB-lite"/>
    </source>
</evidence>
<evidence type="ECO:0000256" key="8">
    <source>
        <dbReference type="ARBA" id="ARBA00023237"/>
    </source>
</evidence>
<comment type="similarity">
    <text evidence="4">Belongs to the FlgH family.</text>
</comment>
<proteinExistence type="inferred from homology"/>
<dbReference type="Pfam" id="PF02107">
    <property type="entry name" value="FlgH"/>
    <property type="match status" value="1"/>
</dbReference>
<comment type="subcellular location">
    <subcellularLocation>
        <location evidence="2">Bacterial flagellum basal body</location>
    </subcellularLocation>
    <subcellularLocation>
        <location evidence="3">Cell outer membrane</location>
    </subcellularLocation>
</comment>
<organism evidence="11 12">
    <name type="scientific">Brevundimonas faecalis</name>
    <dbReference type="NCBI Taxonomy" id="947378"/>
    <lineage>
        <taxon>Bacteria</taxon>
        <taxon>Pseudomonadati</taxon>
        <taxon>Pseudomonadota</taxon>
        <taxon>Alphaproteobacteria</taxon>
        <taxon>Caulobacterales</taxon>
        <taxon>Caulobacteraceae</taxon>
        <taxon>Brevundimonas</taxon>
    </lineage>
</organism>
<keyword evidence="11" id="KW-0966">Cell projection</keyword>
<dbReference type="InterPro" id="IPR000527">
    <property type="entry name" value="Flag_Lring"/>
</dbReference>